<evidence type="ECO:0000313" key="3">
    <source>
        <dbReference type="Proteomes" id="UP000095282"/>
    </source>
</evidence>
<dbReference type="Pfam" id="PF00079">
    <property type="entry name" value="Serpin"/>
    <property type="match status" value="1"/>
</dbReference>
<evidence type="ECO:0000313" key="4">
    <source>
        <dbReference type="WBParaSite" id="Csp11.Scaffold630.g21669.t1"/>
    </source>
</evidence>
<dbReference type="InterPro" id="IPR036186">
    <property type="entry name" value="Serpin_sf"/>
</dbReference>
<proteinExistence type="inferred from homology"/>
<name>A0A1I7V289_9PELO</name>
<dbReference type="GO" id="GO:0004867">
    <property type="term" value="F:serine-type endopeptidase inhibitor activity"/>
    <property type="evidence" value="ECO:0007669"/>
    <property type="project" value="InterPro"/>
</dbReference>
<comment type="similarity">
    <text evidence="1">Belongs to the serpin family.</text>
</comment>
<dbReference type="Proteomes" id="UP000095282">
    <property type="component" value="Unplaced"/>
</dbReference>
<organism evidence="3 4">
    <name type="scientific">Caenorhabditis tropicalis</name>
    <dbReference type="NCBI Taxonomy" id="1561998"/>
    <lineage>
        <taxon>Eukaryota</taxon>
        <taxon>Metazoa</taxon>
        <taxon>Ecdysozoa</taxon>
        <taxon>Nematoda</taxon>
        <taxon>Chromadorea</taxon>
        <taxon>Rhabditida</taxon>
        <taxon>Rhabditina</taxon>
        <taxon>Rhabditomorpha</taxon>
        <taxon>Rhabditoidea</taxon>
        <taxon>Rhabditidae</taxon>
        <taxon>Peloderinae</taxon>
        <taxon>Caenorhabditis</taxon>
    </lineage>
</organism>
<dbReference type="eggNOG" id="KOG2392">
    <property type="taxonomic scope" value="Eukaryota"/>
</dbReference>
<dbReference type="InterPro" id="IPR000215">
    <property type="entry name" value="Serpin_fam"/>
</dbReference>
<dbReference type="InterPro" id="IPR042178">
    <property type="entry name" value="Serpin_sf_1"/>
</dbReference>
<evidence type="ECO:0000259" key="2">
    <source>
        <dbReference type="Pfam" id="PF00079"/>
    </source>
</evidence>
<protein>
    <submittedName>
        <fullName evidence="4">SERPIN domain-containing protein</fullName>
    </submittedName>
</protein>
<dbReference type="Gene3D" id="3.30.497.10">
    <property type="entry name" value="Antithrombin, subunit I, domain 2"/>
    <property type="match status" value="1"/>
</dbReference>
<dbReference type="WBParaSite" id="Csp11.Scaffold630.g21669.t1">
    <property type="protein sequence ID" value="Csp11.Scaffold630.g21669.t1"/>
    <property type="gene ID" value="Csp11.Scaffold630.g21669"/>
</dbReference>
<dbReference type="AlphaFoldDB" id="A0A1I7V289"/>
<accession>A0A1I7V289</accession>
<dbReference type="SUPFAM" id="SSF56574">
    <property type="entry name" value="Serpins"/>
    <property type="match status" value="1"/>
</dbReference>
<keyword evidence="3" id="KW-1185">Reference proteome</keyword>
<reference evidence="4" key="1">
    <citation type="submission" date="2016-11" db="UniProtKB">
        <authorList>
            <consortium name="WormBaseParasite"/>
        </authorList>
    </citation>
    <scope>IDENTIFICATION</scope>
</reference>
<dbReference type="STRING" id="1561998.A0A1I7V289"/>
<sequence>MSLQAETQFGLNFLQTLPVHNESLVFSPISIALVLSLLHTGARGKTKEQIETVLLNGSNATQFVNYFTLLNKQIKSGKKTKRTESVPDPKKESHSIFDAISVEKEVGVYVHIANRIYLKEGFSINPSFISTIQRHYQADAKILLSSVPEAVQEINNFVNETTIGNIPSIVSSENIENSHVLLPKCHPRIPLIMRGKIRPLRENITSSNSIENSNSNQSTVEISPSSAFLQEELTKIAETCLTDAEYQELSGNLTGYSISRIISYKLCENGVPHIGLTELREALNFGPLHPWKKDYDYKRPNAEALASAPSLEAYYDLKEPWYTAADPRNQIILEKNLPPAIAFFDKRFPSIRKIYRMEFEEILQSQQGDLDRKTIDRMIEEFMSVTRKMKTATERMRSNVFLRTGECFRLNEEKPIF</sequence>
<dbReference type="InterPro" id="IPR023796">
    <property type="entry name" value="Serpin_dom"/>
</dbReference>
<feature type="domain" description="Serpin" evidence="2">
    <location>
        <begin position="5"/>
        <end position="181"/>
    </location>
</feature>
<dbReference type="PANTHER" id="PTHR11461">
    <property type="entry name" value="SERINE PROTEASE INHIBITOR, SERPIN"/>
    <property type="match status" value="1"/>
</dbReference>
<dbReference type="GO" id="GO:0005615">
    <property type="term" value="C:extracellular space"/>
    <property type="evidence" value="ECO:0007669"/>
    <property type="project" value="InterPro"/>
</dbReference>
<evidence type="ECO:0000256" key="1">
    <source>
        <dbReference type="ARBA" id="ARBA00009500"/>
    </source>
</evidence>
<dbReference type="PANTHER" id="PTHR11461:SF211">
    <property type="entry name" value="GH10112P-RELATED"/>
    <property type="match status" value="1"/>
</dbReference>